<dbReference type="EMBL" id="RQGG01000019">
    <property type="protein sequence ID" value="TGL54065.1"/>
    <property type="molecule type" value="Genomic_DNA"/>
</dbReference>
<keyword evidence="2" id="KW-1185">Reference proteome</keyword>
<comment type="caution">
    <text evidence="1">The sequence shown here is derived from an EMBL/GenBank/DDBJ whole genome shotgun (WGS) entry which is preliminary data.</text>
</comment>
<dbReference type="Proteomes" id="UP000297609">
    <property type="component" value="Unassembled WGS sequence"/>
</dbReference>
<dbReference type="AlphaFoldDB" id="A0A4R9JTK8"/>
<proteinExistence type="predicted"/>
<gene>
    <name evidence="1" type="ORF">EHQ59_07680</name>
</gene>
<name>A0A4R9JTK8_9LEPT</name>
<sequence length="66" mass="7663">MTNLSERDGVITDPSLLYGISNEWKSRMIDQFDSSELIQDWAKTKIQSQRIPRNLFWIGIGVSQTF</sequence>
<evidence type="ECO:0000313" key="1">
    <source>
        <dbReference type="EMBL" id="TGL54065.1"/>
    </source>
</evidence>
<accession>A0A4R9JTK8</accession>
<evidence type="ECO:0000313" key="2">
    <source>
        <dbReference type="Proteomes" id="UP000297609"/>
    </source>
</evidence>
<organism evidence="1 2">
    <name type="scientific">Leptospira kemamanensis</name>
    <dbReference type="NCBI Taxonomy" id="2484942"/>
    <lineage>
        <taxon>Bacteria</taxon>
        <taxon>Pseudomonadati</taxon>
        <taxon>Spirochaetota</taxon>
        <taxon>Spirochaetia</taxon>
        <taxon>Leptospirales</taxon>
        <taxon>Leptospiraceae</taxon>
        <taxon>Leptospira</taxon>
    </lineage>
</organism>
<protein>
    <submittedName>
        <fullName evidence="1">Uncharacterized protein</fullName>
    </submittedName>
</protein>
<reference evidence="1" key="1">
    <citation type="journal article" date="2019" name="PLoS Negl. Trop. Dis.">
        <title>Revisiting the worldwide diversity of Leptospira species in the environment.</title>
        <authorList>
            <person name="Vincent A.T."/>
            <person name="Schiettekatte O."/>
            <person name="Bourhy P."/>
            <person name="Veyrier F.J."/>
            <person name="Picardeau M."/>
        </authorList>
    </citation>
    <scope>NUCLEOTIDE SEQUENCE [LARGE SCALE GENOMIC DNA]</scope>
    <source>
        <strain evidence="1">201702454</strain>
    </source>
</reference>